<dbReference type="GO" id="GO:0016618">
    <property type="term" value="F:hydroxypyruvate reductase [NAD(P)H] activity"/>
    <property type="evidence" value="ECO:0007669"/>
    <property type="project" value="TreeGrafter"/>
</dbReference>
<gene>
    <name evidence="7" type="ORF">C361_00027</name>
</gene>
<dbReference type="FunFam" id="3.40.50.720:FF:000203">
    <property type="entry name" value="D-3-phosphoglycerate dehydrogenase (SerA)"/>
    <property type="match status" value="1"/>
</dbReference>
<accession>A0A854QM25</accession>
<reference evidence="7 8" key="1">
    <citation type="submission" date="2017-06" db="EMBL/GenBank/DDBJ databases">
        <title>Global population genomics of the pathogenic fungus Cryptococcus neoformans var. grubii.</title>
        <authorList>
            <person name="Cuomo C."/>
            <person name="Litvintseva A."/>
            <person name="Chen Y."/>
            <person name="Young S."/>
            <person name="Zeng Q."/>
            <person name="Chapman S."/>
            <person name="Gujja S."/>
            <person name="Saif S."/>
            <person name="Birren B."/>
        </authorList>
    </citation>
    <scope>NUCLEOTIDE SEQUENCE [LARGE SCALE GENOMIC DNA]</scope>
    <source>
        <strain evidence="7 8">Tu259-1</strain>
    </source>
</reference>
<dbReference type="Gene3D" id="3.40.50.720">
    <property type="entry name" value="NAD(P)-binding Rossmann-like Domain"/>
    <property type="match status" value="2"/>
</dbReference>
<dbReference type="GO" id="GO:0051287">
    <property type="term" value="F:NAD binding"/>
    <property type="evidence" value="ECO:0007669"/>
    <property type="project" value="InterPro"/>
</dbReference>
<evidence type="ECO:0000256" key="3">
    <source>
        <dbReference type="ARBA" id="ARBA00023027"/>
    </source>
</evidence>
<dbReference type="PROSITE" id="PS00065">
    <property type="entry name" value="D_2_HYDROXYACID_DH_1"/>
    <property type="match status" value="1"/>
</dbReference>
<sequence>MAISPSTKGQNGILNGVANGHHINVTNGTSETHAKPRVFALDPLHSEALTLAEKHFDLVLPGDEEGDQWREKAQGLLVRGSYVTAEDLERATSMKGGKLRYISKQGTGVDKIDIANAKKLGIPVMNTPGVNAQAVAELAFGMMISLARQTPSIDCRIRKGASVTKLDGWKGQMLYGKTLGVIGGGNIGLLVAKMFAGAFSGKIVLYDPYLKSLDTWHSAIPTASIHKVSEINELLTASDIVTIHVPLTPSTENLISAPQFKIMKPTAILINTARGGIINEEDLAQALLNEEIFAAGLDAFTAEPPSLARYPDLCASERVLMLPHIGAACESVQQATCLAMVQNLINAFEGKVENRVC</sequence>
<dbReference type="Proteomes" id="UP000199727">
    <property type="component" value="Unassembled WGS sequence"/>
</dbReference>
<organism evidence="7 8">
    <name type="scientific">Cryptococcus neoformans Tu259-1</name>
    <dbReference type="NCBI Taxonomy" id="1230072"/>
    <lineage>
        <taxon>Eukaryota</taxon>
        <taxon>Fungi</taxon>
        <taxon>Dikarya</taxon>
        <taxon>Basidiomycota</taxon>
        <taxon>Agaricomycotina</taxon>
        <taxon>Tremellomycetes</taxon>
        <taxon>Tremellales</taxon>
        <taxon>Cryptococcaceae</taxon>
        <taxon>Cryptococcus</taxon>
        <taxon>Cryptococcus neoformans species complex</taxon>
    </lineage>
</organism>
<dbReference type="OrthoDB" id="298012at2759"/>
<dbReference type="PANTHER" id="PTHR10996:SF264">
    <property type="entry name" value="HYPOTHETICAL D-ISOMER SPECIFIC 2-HYDROXYACID DEHYDROGENASE (EUROFUNG)"/>
    <property type="match status" value="1"/>
</dbReference>
<evidence type="ECO:0000256" key="1">
    <source>
        <dbReference type="ARBA" id="ARBA00005854"/>
    </source>
</evidence>
<feature type="domain" description="D-isomer specific 2-hydroxyacid dehydrogenase NAD-binding" evidence="6">
    <location>
        <begin position="140"/>
        <end position="326"/>
    </location>
</feature>
<protein>
    <submittedName>
        <fullName evidence="7">D-3-phosphoglycerate dehydrogenase</fullName>
    </submittedName>
</protein>
<comment type="similarity">
    <text evidence="1 4">Belongs to the D-isomer specific 2-hydroxyacid dehydrogenase family.</text>
</comment>
<dbReference type="EMBL" id="AMKT01000003">
    <property type="protein sequence ID" value="OXG31141.1"/>
    <property type="molecule type" value="Genomic_DNA"/>
</dbReference>
<dbReference type="GO" id="GO:0030267">
    <property type="term" value="F:glyoxylate reductase (NADPH) activity"/>
    <property type="evidence" value="ECO:0007669"/>
    <property type="project" value="TreeGrafter"/>
</dbReference>
<dbReference type="InterPro" id="IPR029752">
    <property type="entry name" value="D-isomer_DH_CS1"/>
</dbReference>
<evidence type="ECO:0000256" key="4">
    <source>
        <dbReference type="RuleBase" id="RU003719"/>
    </source>
</evidence>
<keyword evidence="3" id="KW-0520">NAD</keyword>
<dbReference type="SUPFAM" id="SSF51735">
    <property type="entry name" value="NAD(P)-binding Rossmann-fold domains"/>
    <property type="match status" value="1"/>
</dbReference>
<dbReference type="InterPro" id="IPR006139">
    <property type="entry name" value="D-isomer_2_OHA_DH_cat_dom"/>
</dbReference>
<dbReference type="Pfam" id="PF00389">
    <property type="entry name" value="2-Hacid_dh"/>
    <property type="match status" value="1"/>
</dbReference>
<dbReference type="PROSITE" id="PS00671">
    <property type="entry name" value="D_2_HYDROXYACID_DH_3"/>
    <property type="match status" value="1"/>
</dbReference>
<dbReference type="GO" id="GO:0005829">
    <property type="term" value="C:cytosol"/>
    <property type="evidence" value="ECO:0007669"/>
    <property type="project" value="TreeGrafter"/>
</dbReference>
<dbReference type="PROSITE" id="PS00670">
    <property type="entry name" value="D_2_HYDROXYACID_DH_2"/>
    <property type="match status" value="1"/>
</dbReference>
<dbReference type="InterPro" id="IPR006140">
    <property type="entry name" value="D-isomer_DH_NAD-bd"/>
</dbReference>
<dbReference type="SUPFAM" id="SSF52283">
    <property type="entry name" value="Formate/glycerate dehydrogenase catalytic domain-like"/>
    <property type="match status" value="1"/>
</dbReference>
<dbReference type="InterPro" id="IPR036291">
    <property type="entry name" value="NAD(P)-bd_dom_sf"/>
</dbReference>
<evidence type="ECO:0000259" key="5">
    <source>
        <dbReference type="Pfam" id="PF00389"/>
    </source>
</evidence>
<proteinExistence type="inferred from homology"/>
<dbReference type="PANTHER" id="PTHR10996">
    <property type="entry name" value="2-HYDROXYACID DEHYDROGENASE-RELATED"/>
    <property type="match status" value="1"/>
</dbReference>
<dbReference type="InterPro" id="IPR050223">
    <property type="entry name" value="D-isomer_2-hydroxyacid_DH"/>
</dbReference>
<evidence type="ECO:0000313" key="7">
    <source>
        <dbReference type="EMBL" id="OXG31141.1"/>
    </source>
</evidence>
<evidence type="ECO:0000256" key="2">
    <source>
        <dbReference type="ARBA" id="ARBA00023002"/>
    </source>
</evidence>
<feature type="domain" description="D-isomer specific 2-hydroxyacid dehydrogenase catalytic" evidence="5">
    <location>
        <begin position="39"/>
        <end position="355"/>
    </location>
</feature>
<keyword evidence="2 4" id="KW-0560">Oxidoreductase</keyword>
<dbReference type="AlphaFoldDB" id="A0A854QM25"/>
<dbReference type="Pfam" id="PF02826">
    <property type="entry name" value="2-Hacid_dh_C"/>
    <property type="match status" value="1"/>
</dbReference>
<evidence type="ECO:0000313" key="8">
    <source>
        <dbReference type="Proteomes" id="UP000199727"/>
    </source>
</evidence>
<name>A0A854QM25_CRYNE</name>
<dbReference type="InterPro" id="IPR029753">
    <property type="entry name" value="D-isomer_DH_CS"/>
</dbReference>
<evidence type="ECO:0000259" key="6">
    <source>
        <dbReference type="Pfam" id="PF02826"/>
    </source>
</evidence>
<comment type="caution">
    <text evidence="7">The sequence shown here is derived from an EMBL/GenBank/DDBJ whole genome shotgun (WGS) entry which is preliminary data.</text>
</comment>